<gene>
    <name evidence="3" type="ORF">Sps_04309</name>
</gene>
<dbReference type="GO" id="GO:0051747">
    <property type="term" value="F:cytosine C-5 DNA demethylase activity"/>
    <property type="evidence" value="ECO:0007669"/>
    <property type="project" value="TreeGrafter"/>
</dbReference>
<dbReference type="Pfam" id="PF13532">
    <property type="entry name" value="2OG-FeII_Oxy_2"/>
    <property type="match status" value="1"/>
</dbReference>
<dbReference type="RefSeq" id="WP_077754326.1">
    <property type="nucleotide sequence ID" value="NZ_CP014782.1"/>
</dbReference>
<protein>
    <submittedName>
        <fullName evidence="3">DNA-N1-methyladenine dioxygenase</fullName>
    </submittedName>
</protein>
<dbReference type="Gene3D" id="2.60.120.590">
    <property type="entry name" value="Alpha-ketoglutarate-dependent dioxygenase AlkB-like"/>
    <property type="match status" value="1"/>
</dbReference>
<dbReference type="Proteomes" id="UP000189545">
    <property type="component" value="Chromosome"/>
</dbReference>
<dbReference type="InterPro" id="IPR032852">
    <property type="entry name" value="ALKBH2"/>
</dbReference>
<keyword evidence="4" id="KW-1185">Reference proteome</keyword>
<dbReference type="PROSITE" id="PS51471">
    <property type="entry name" value="FE2OG_OXY"/>
    <property type="match status" value="1"/>
</dbReference>
<dbReference type="AlphaFoldDB" id="A0A1S6HVA7"/>
<feature type="binding site" evidence="1">
    <location>
        <position position="122"/>
    </location>
    <ligand>
        <name>2-oxoglutarate</name>
        <dbReference type="ChEBI" id="CHEBI:16810"/>
    </ligand>
</feature>
<feature type="binding site" evidence="1">
    <location>
        <position position="124"/>
    </location>
    <ligand>
        <name>2-oxoglutarate</name>
        <dbReference type="ChEBI" id="CHEBI:16810"/>
    </ligand>
</feature>
<dbReference type="EMBL" id="CP014782">
    <property type="protein sequence ID" value="AQS39412.1"/>
    <property type="molecule type" value="Genomic_DNA"/>
</dbReference>
<dbReference type="InterPro" id="IPR027450">
    <property type="entry name" value="AlkB-like"/>
</dbReference>
<feature type="binding site" evidence="1">
    <location>
        <position position="209"/>
    </location>
    <ligand>
        <name>2-oxoglutarate</name>
        <dbReference type="ChEBI" id="CHEBI:16810"/>
    </ligand>
</feature>
<dbReference type="SUPFAM" id="SSF51197">
    <property type="entry name" value="Clavaminate synthase-like"/>
    <property type="match status" value="1"/>
</dbReference>
<dbReference type="InterPro" id="IPR037151">
    <property type="entry name" value="AlkB-like_sf"/>
</dbReference>
<accession>A0A1S6HVA7</accession>
<feature type="binding site" evidence="1">
    <location>
        <position position="134"/>
    </location>
    <ligand>
        <name>2-oxoglutarate</name>
        <dbReference type="ChEBI" id="CHEBI:16810"/>
    </ligand>
</feature>
<evidence type="ECO:0000256" key="1">
    <source>
        <dbReference type="PIRSR" id="PIRSR632852-1"/>
    </source>
</evidence>
<dbReference type="STRING" id="225848.Sps_04309"/>
<reference evidence="3 4" key="1">
    <citation type="submission" date="2016-03" db="EMBL/GenBank/DDBJ databases">
        <title>Complete genome sequence of Shewanella psychrophila WP2, a deep sea bacterium isolated from west Pacific sediment.</title>
        <authorList>
            <person name="Xu G."/>
            <person name="Jian H."/>
        </authorList>
    </citation>
    <scope>NUCLEOTIDE SEQUENCE [LARGE SCALE GENOMIC DNA]</scope>
    <source>
        <strain evidence="3 4">WP2</strain>
    </source>
</reference>
<dbReference type="PANTHER" id="PTHR31573:SF1">
    <property type="entry name" value="DNA OXIDATIVE DEMETHYLASE ALKBH2"/>
    <property type="match status" value="1"/>
</dbReference>
<feature type="binding site" evidence="1">
    <location>
        <position position="191"/>
    </location>
    <ligand>
        <name>2-oxoglutarate</name>
        <dbReference type="ChEBI" id="CHEBI:16810"/>
    </ligand>
</feature>
<name>A0A1S6HVA7_9GAMM</name>
<sequence length="217" mass="25009">MKQQSFSNADKPAEINTEVDNKLPDAHRLAAPVTLIKGYLNLEQQNALLKEAQGYPFESPEIEVYGKRHRIPRSQAWFGDMGCDTKYSGLMVKALPWPKYADRLRLKLKRDFNLESNGVLVNRYVDGKESMGWHCDNEPEFSAGSDIASITLGATRDFIIRDKVTLNKHTFALQSGDLLLMHWPMQDRWDHALPKRMKVTESRINYTFRRVISGYFD</sequence>
<dbReference type="GO" id="GO:0035516">
    <property type="term" value="F:broad specificity oxidative DNA demethylase activity"/>
    <property type="evidence" value="ECO:0007669"/>
    <property type="project" value="TreeGrafter"/>
</dbReference>
<dbReference type="OrthoDB" id="190276at2"/>
<dbReference type="GO" id="GO:0006307">
    <property type="term" value="P:DNA alkylation repair"/>
    <property type="evidence" value="ECO:0007669"/>
    <property type="project" value="TreeGrafter"/>
</dbReference>
<keyword evidence="3" id="KW-0560">Oxidoreductase</keyword>
<feature type="domain" description="Fe2OG dioxygenase" evidence="2">
    <location>
        <begin position="115"/>
        <end position="212"/>
    </location>
</feature>
<feature type="binding site" evidence="1">
    <location>
        <position position="207"/>
    </location>
    <ligand>
        <name>2-oxoglutarate</name>
        <dbReference type="ChEBI" id="CHEBI:16810"/>
    </ligand>
</feature>
<evidence type="ECO:0000259" key="2">
    <source>
        <dbReference type="PROSITE" id="PS51471"/>
    </source>
</evidence>
<dbReference type="GO" id="GO:0008198">
    <property type="term" value="F:ferrous iron binding"/>
    <property type="evidence" value="ECO:0007669"/>
    <property type="project" value="TreeGrafter"/>
</dbReference>
<evidence type="ECO:0000313" key="4">
    <source>
        <dbReference type="Proteomes" id="UP000189545"/>
    </source>
</evidence>
<dbReference type="PANTHER" id="PTHR31573">
    <property type="entry name" value="ALPHA-KETOGLUTARATE-DEPENDENT DIOXYGENASE ALKB HOMOLOG 2"/>
    <property type="match status" value="1"/>
</dbReference>
<dbReference type="KEGG" id="spsw:Sps_04309"/>
<dbReference type="InterPro" id="IPR005123">
    <property type="entry name" value="Oxoglu/Fe-dep_dioxygenase_dom"/>
</dbReference>
<proteinExistence type="predicted"/>
<feature type="binding site" evidence="1">
    <location>
        <position position="203"/>
    </location>
    <ligand>
        <name>2-oxoglutarate</name>
        <dbReference type="ChEBI" id="CHEBI:16810"/>
    </ligand>
</feature>
<organism evidence="3 4">
    <name type="scientific">Shewanella psychrophila</name>
    <dbReference type="NCBI Taxonomy" id="225848"/>
    <lineage>
        <taxon>Bacteria</taxon>
        <taxon>Pseudomonadati</taxon>
        <taxon>Pseudomonadota</taxon>
        <taxon>Gammaproteobacteria</taxon>
        <taxon>Alteromonadales</taxon>
        <taxon>Shewanellaceae</taxon>
        <taxon>Shewanella</taxon>
    </lineage>
</organism>
<evidence type="ECO:0000313" key="3">
    <source>
        <dbReference type="EMBL" id="AQS39412.1"/>
    </source>
</evidence>
<keyword evidence="3" id="KW-0223">Dioxygenase</keyword>